<feature type="transmembrane region" description="Helical" evidence="1">
    <location>
        <begin position="6"/>
        <end position="24"/>
    </location>
</feature>
<name>A0A1F5GIQ2_9BACT</name>
<dbReference type="AlphaFoldDB" id="A0A1F5GIQ2"/>
<evidence type="ECO:0000313" key="2">
    <source>
        <dbReference type="EMBL" id="OGD91695.1"/>
    </source>
</evidence>
<feature type="transmembrane region" description="Helical" evidence="1">
    <location>
        <begin position="167"/>
        <end position="186"/>
    </location>
</feature>
<gene>
    <name evidence="2" type="ORF">A3D81_01455</name>
</gene>
<keyword evidence="1" id="KW-1133">Transmembrane helix</keyword>
<sequence>MIEIKTIIAFVAVVLSIIGYAPYIRNTLKGKTIPHVYTWGIWGINAAIAFALQVSAGAGVGSLVTLTVLILNCVVIVLGLRIGKKDITTSDTVFLILSFVALGLWIIAKQPVLSIILVAAIGALGFAPTIRKSWNKPDSETLFLYGLNTFRHTLSLFALQQYNIITWLYPATWTALNGLFSLMLIVRRRQLQK</sequence>
<organism evidence="2 3">
    <name type="scientific">Candidatus Curtissbacteria bacterium RIFCSPHIGHO2_02_FULL_40_17</name>
    <dbReference type="NCBI Taxonomy" id="1797715"/>
    <lineage>
        <taxon>Bacteria</taxon>
        <taxon>Candidatus Curtissiibacteriota</taxon>
    </lineage>
</organism>
<dbReference type="Proteomes" id="UP000178492">
    <property type="component" value="Unassembled WGS sequence"/>
</dbReference>
<feature type="transmembrane region" description="Helical" evidence="1">
    <location>
        <begin position="36"/>
        <end position="54"/>
    </location>
</feature>
<keyword evidence="1" id="KW-0812">Transmembrane</keyword>
<reference evidence="2 3" key="1">
    <citation type="journal article" date="2016" name="Nat. Commun.">
        <title>Thousands of microbial genomes shed light on interconnected biogeochemical processes in an aquifer system.</title>
        <authorList>
            <person name="Anantharaman K."/>
            <person name="Brown C.T."/>
            <person name="Hug L.A."/>
            <person name="Sharon I."/>
            <person name="Castelle C.J."/>
            <person name="Probst A.J."/>
            <person name="Thomas B.C."/>
            <person name="Singh A."/>
            <person name="Wilkins M.J."/>
            <person name="Karaoz U."/>
            <person name="Brodie E.L."/>
            <person name="Williams K.H."/>
            <person name="Hubbard S.S."/>
            <person name="Banfield J.F."/>
        </authorList>
    </citation>
    <scope>NUCLEOTIDE SEQUENCE [LARGE SCALE GENOMIC DNA]</scope>
</reference>
<evidence type="ECO:0008006" key="4">
    <source>
        <dbReference type="Google" id="ProtNLM"/>
    </source>
</evidence>
<evidence type="ECO:0000313" key="3">
    <source>
        <dbReference type="Proteomes" id="UP000178492"/>
    </source>
</evidence>
<evidence type="ECO:0000256" key="1">
    <source>
        <dbReference type="SAM" id="Phobius"/>
    </source>
</evidence>
<feature type="transmembrane region" description="Helical" evidence="1">
    <location>
        <begin position="60"/>
        <end position="80"/>
    </location>
</feature>
<protein>
    <recommendedName>
        <fullName evidence="4">PQ-loop repeat-containing protein</fullName>
    </recommendedName>
</protein>
<feature type="transmembrane region" description="Helical" evidence="1">
    <location>
        <begin position="114"/>
        <end position="130"/>
    </location>
</feature>
<feature type="transmembrane region" description="Helical" evidence="1">
    <location>
        <begin position="92"/>
        <end position="108"/>
    </location>
</feature>
<dbReference type="EMBL" id="MFBE01000011">
    <property type="protein sequence ID" value="OGD91695.1"/>
    <property type="molecule type" value="Genomic_DNA"/>
</dbReference>
<accession>A0A1F5GIQ2</accession>
<proteinExistence type="predicted"/>
<keyword evidence="1" id="KW-0472">Membrane</keyword>
<comment type="caution">
    <text evidence="2">The sequence shown here is derived from an EMBL/GenBank/DDBJ whole genome shotgun (WGS) entry which is preliminary data.</text>
</comment>